<dbReference type="RefSeq" id="WP_129048457.1">
    <property type="nucleotide sequence ID" value="NZ_SDHX01000002.1"/>
</dbReference>
<keyword evidence="3" id="KW-1185">Reference proteome</keyword>
<comment type="caution">
    <text evidence="2">The sequence shown here is derived from an EMBL/GenBank/DDBJ whole genome shotgun (WGS) entry which is preliminary data.</text>
</comment>
<evidence type="ECO:0000313" key="3">
    <source>
        <dbReference type="Proteomes" id="UP000290218"/>
    </source>
</evidence>
<accession>A0A4Q1C3E8</accession>
<feature type="transmembrane region" description="Helical" evidence="1">
    <location>
        <begin position="80"/>
        <end position="101"/>
    </location>
</feature>
<dbReference type="Proteomes" id="UP000290218">
    <property type="component" value="Unassembled WGS sequence"/>
</dbReference>
<proteinExistence type="predicted"/>
<name>A0A4Q1C3E8_9BACT</name>
<evidence type="ECO:0000313" key="2">
    <source>
        <dbReference type="EMBL" id="RXK52867.1"/>
    </source>
</evidence>
<keyword evidence="1" id="KW-0472">Membrane</keyword>
<gene>
    <name evidence="2" type="ORF">ESB00_14230</name>
</gene>
<dbReference type="EMBL" id="SDHX01000002">
    <property type="protein sequence ID" value="RXK52867.1"/>
    <property type="molecule type" value="Genomic_DNA"/>
</dbReference>
<protein>
    <submittedName>
        <fullName evidence="2">Uncharacterized protein</fullName>
    </submittedName>
</protein>
<sequence length="132" mass="14068">MNHPLPRWSHLLALAAGAMDAATGLGLVVLPDWTLRQMGVTPPGAEALEFVRFVGVFVGAVGLSYLVAGWRGEDRSLRAVFDFSRIFRAGAGSFTAVMVVAGGWSPAWLAVTVADLGLVVVQSVLLARYRDE</sequence>
<organism evidence="2 3">
    <name type="scientific">Oleiharenicola lentus</name>
    <dbReference type="NCBI Taxonomy" id="2508720"/>
    <lineage>
        <taxon>Bacteria</taxon>
        <taxon>Pseudomonadati</taxon>
        <taxon>Verrucomicrobiota</taxon>
        <taxon>Opitutia</taxon>
        <taxon>Opitutales</taxon>
        <taxon>Opitutaceae</taxon>
        <taxon>Oleiharenicola</taxon>
    </lineage>
</organism>
<evidence type="ECO:0000256" key="1">
    <source>
        <dbReference type="SAM" id="Phobius"/>
    </source>
</evidence>
<feature type="transmembrane region" description="Helical" evidence="1">
    <location>
        <begin position="50"/>
        <end position="68"/>
    </location>
</feature>
<reference evidence="2 3" key="1">
    <citation type="submission" date="2019-01" db="EMBL/GenBank/DDBJ databases">
        <title>Lacunisphaera sp. strain TWA-58.</title>
        <authorList>
            <person name="Chen W.-M."/>
        </authorList>
    </citation>
    <scope>NUCLEOTIDE SEQUENCE [LARGE SCALE GENOMIC DNA]</scope>
    <source>
        <strain evidence="2 3">TWA-58</strain>
    </source>
</reference>
<keyword evidence="1" id="KW-0812">Transmembrane</keyword>
<dbReference type="OrthoDB" id="198769at2"/>
<dbReference type="AlphaFoldDB" id="A0A4Q1C3E8"/>
<keyword evidence="1" id="KW-1133">Transmembrane helix</keyword>